<reference evidence="2 3" key="1">
    <citation type="submission" date="2021-03" db="EMBL/GenBank/DDBJ databases">
        <title>Genomic Encyclopedia of Type Strains, Phase IV (KMG-IV): sequencing the most valuable type-strain genomes for metagenomic binning, comparative biology and taxonomic classification.</title>
        <authorList>
            <person name="Goeker M."/>
        </authorList>
    </citation>
    <scope>NUCLEOTIDE SEQUENCE [LARGE SCALE GENOMIC DNA]</scope>
    <source>
        <strain evidence="2 3">DSM 27563</strain>
    </source>
</reference>
<dbReference type="SUPFAM" id="SSF140683">
    <property type="entry name" value="SP0561-like"/>
    <property type="match status" value="1"/>
</dbReference>
<evidence type="ECO:0000313" key="2">
    <source>
        <dbReference type="EMBL" id="MBP2025375.1"/>
    </source>
</evidence>
<gene>
    <name evidence="2" type="ORF">J2Z71_000905</name>
</gene>
<proteinExistence type="predicted"/>
<organism evidence="2 3">
    <name type="scientific">Peptoniphilus stercorisuis</name>
    <dbReference type="NCBI Taxonomy" id="1436965"/>
    <lineage>
        <taxon>Bacteria</taxon>
        <taxon>Bacillati</taxon>
        <taxon>Bacillota</taxon>
        <taxon>Tissierellia</taxon>
        <taxon>Tissierellales</taxon>
        <taxon>Peptoniphilaceae</taxon>
        <taxon>Peptoniphilus</taxon>
    </lineage>
</organism>
<dbReference type="PROSITE" id="PS51257">
    <property type="entry name" value="PROKAR_LIPOPROTEIN"/>
    <property type="match status" value="1"/>
</dbReference>
<feature type="domain" description="DUF1858" evidence="1">
    <location>
        <begin position="4"/>
        <end position="55"/>
    </location>
</feature>
<sequence>MNVNKDTVIGDILMTKPEAIGTLMSFGMGCVMCPASQTETLEEACLVHGMQVEPLVEAINNIKKED</sequence>
<keyword evidence="3" id="KW-1185">Reference proteome</keyword>
<dbReference type="InterPro" id="IPR015077">
    <property type="entry name" value="DUF1858"/>
</dbReference>
<comment type="caution">
    <text evidence="2">The sequence shown here is derived from an EMBL/GenBank/DDBJ whole genome shotgun (WGS) entry which is preliminary data.</text>
</comment>
<dbReference type="NCBIfam" id="TIGR03980">
    <property type="entry name" value="prismane_assoc"/>
    <property type="match status" value="1"/>
</dbReference>
<name>A0ABS4KC80_9FIRM</name>
<dbReference type="RefSeq" id="WP_210060666.1">
    <property type="nucleotide sequence ID" value="NZ_JAGGLJ010000007.1"/>
</dbReference>
<dbReference type="Proteomes" id="UP001519306">
    <property type="component" value="Unassembled WGS sequence"/>
</dbReference>
<dbReference type="PANTHER" id="PTHR39341">
    <property type="entry name" value="BSL7085 PROTEIN"/>
    <property type="match status" value="1"/>
</dbReference>
<evidence type="ECO:0000313" key="3">
    <source>
        <dbReference type="Proteomes" id="UP001519306"/>
    </source>
</evidence>
<dbReference type="InterPro" id="IPR038062">
    <property type="entry name" value="ScdA-like_N_sf"/>
</dbReference>
<dbReference type="EMBL" id="JAGGLJ010000007">
    <property type="protein sequence ID" value="MBP2025375.1"/>
    <property type="molecule type" value="Genomic_DNA"/>
</dbReference>
<evidence type="ECO:0000259" key="1">
    <source>
        <dbReference type="Pfam" id="PF08984"/>
    </source>
</evidence>
<dbReference type="PANTHER" id="PTHR39341:SF1">
    <property type="entry name" value="DUF1858 DOMAIN-CONTAINING PROTEIN"/>
    <property type="match status" value="1"/>
</dbReference>
<dbReference type="Pfam" id="PF08984">
    <property type="entry name" value="DUF1858"/>
    <property type="match status" value="1"/>
</dbReference>
<dbReference type="InterPro" id="IPR023883">
    <property type="entry name" value="CHP03980_redox-disulphide"/>
</dbReference>
<dbReference type="Gene3D" id="1.10.3910.10">
    <property type="entry name" value="SP0561-like"/>
    <property type="match status" value="1"/>
</dbReference>
<accession>A0ABS4KC80</accession>
<protein>
    <submittedName>
        <fullName evidence="2">Hybrid cluster-associated redox disulfide protein</fullName>
    </submittedName>
</protein>